<evidence type="ECO:0000313" key="2">
    <source>
        <dbReference type="Proteomes" id="UP001147746"/>
    </source>
</evidence>
<name>A0A9W9LCU1_9EURO</name>
<comment type="caution">
    <text evidence="1">The sequence shown here is derived from an EMBL/GenBank/DDBJ whole genome shotgun (WGS) entry which is preliminary data.</text>
</comment>
<reference evidence="1" key="1">
    <citation type="submission" date="2022-12" db="EMBL/GenBank/DDBJ databases">
        <authorList>
            <person name="Petersen C."/>
        </authorList>
    </citation>
    <scope>NUCLEOTIDE SEQUENCE</scope>
    <source>
        <strain evidence="1">IBT 21472</strain>
    </source>
</reference>
<keyword evidence="2" id="KW-1185">Reference proteome</keyword>
<proteinExistence type="predicted"/>
<dbReference type="AlphaFoldDB" id="A0A9W9LCU1"/>
<accession>A0A9W9LCU1</accession>
<evidence type="ECO:0000313" key="1">
    <source>
        <dbReference type="EMBL" id="KAJ5323840.1"/>
    </source>
</evidence>
<dbReference type="Proteomes" id="UP001147746">
    <property type="component" value="Unassembled WGS sequence"/>
</dbReference>
<dbReference type="OrthoDB" id="4361550at2759"/>
<sequence length="127" mass="14247">MQRQIPGTLDVRFVDCIKQDVLDHRNDPEYDILYLAPVPNSKHNFHVRIEDLQSLDIDSSAQWSQRLMTAYAHIDQRHPLGSANQDVLGIIQKLAVLSFLLSAALVQGATISGRPLDEELEMIGDGK</sequence>
<reference evidence="1" key="2">
    <citation type="journal article" date="2023" name="IMA Fungus">
        <title>Comparative genomic study of the Penicillium genus elucidates a diverse pangenome and 15 lateral gene transfer events.</title>
        <authorList>
            <person name="Petersen C."/>
            <person name="Sorensen T."/>
            <person name="Nielsen M.R."/>
            <person name="Sondergaard T.E."/>
            <person name="Sorensen J.L."/>
            <person name="Fitzpatrick D.A."/>
            <person name="Frisvad J.C."/>
            <person name="Nielsen K.L."/>
        </authorList>
    </citation>
    <scope>NUCLEOTIDE SEQUENCE</scope>
    <source>
        <strain evidence="1">IBT 21472</strain>
    </source>
</reference>
<organism evidence="1 2">
    <name type="scientific">Penicillium atrosanguineum</name>
    <dbReference type="NCBI Taxonomy" id="1132637"/>
    <lineage>
        <taxon>Eukaryota</taxon>
        <taxon>Fungi</taxon>
        <taxon>Dikarya</taxon>
        <taxon>Ascomycota</taxon>
        <taxon>Pezizomycotina</taxon>
        <taxon>Eurotiomycetes</taxon>
        <taxon>Eurotiomycetidae</taxon>
        <taxon>Eurotiales</taxon>
        <taxon>Aspergillaceae</taxon>
        <taxon>Penicillium</taxon>
    </lineage>
</organism>
<dbReference type="EMBL" id="JAPZBO010000002">
    <property type="protein sequence ID" value="KAJ5323840.1"/>
    <property type="molecule type" value="Genomic_DNA"/>
</dbReference>
<gene>
    <name evidence="1" type="ORF">N7476_002440</name>
</gene>
<protein>
    <submittedName>
        <fullName evidence="1">Uncharacterized protein</fullName>
    </submittedName>
</protein>